<name>A0A087VKV7_BALRE</name>
<proteinExistence type="predicted"/>
<organism evidence="1 2">
    <name type="scientific">Balearica regulorum gibbericeps</name>
    <name type="common">East African grey crowned-crane</name>
    <dbReference type="NCBI Taxonomy" id="100784"/>
    <lineage>
        <taxon>Eukaryota</taxon>
        <taxon>Metazoa</taxon>
        <taxon>Chordata</taxon>
        <taxon>Craniata</taxon>
        <taxon>Vertebrata</taxon>
        <taxon>Euteleostomi</taxon>
        <taxon>Archelosauria</taxon>
        <taxon>Archosauria</taxon>
        <taxon>Dinosauria</taxon>
        <taxon>Saurischia</taxon>
        <taxon>Theropoda</taxon>
        <taxon>Coelurosauria</taxon>
        <taxon>Aves</taxon>
        <taxon>Neognathae</taxon>
        <taxon>Neoaves</taxon>
        <taxon>Gruiformes</taxon>
        <taxon>Gruidae</taxon>
        <taxon>Balearica</taxon>
    </lineage>
</organism>
<evidence type="ECO:0000313" key="1">
    <source>
        <dbReference type="EMBL" id="KFO13249.1"/>
    </source>
</evidence>
<dbReference type="AlphaFoldDB" id="A0A087VKV7"/>
<dbReference type="Proteomes" id="UP000053309">
    <property type="component" value="Unassembled WGS sequence"/>
</dbReference>
<evidence type="ECO:0000313" key="2">
    <source>
        <dbReference type="Proteomes" id="UP000053309"/>
    </source>
</evidence>
<dbReference type="EMBL" id="KL497088">
    <property type="protein sequence ID" value="KFO13249.1"/>
    <property type="molecule type" value="Genomic_DNA"/>
</dbReference>
<reference evidence="1 2" key="1">
    <citation type="submission" date="2014-04" db="EMBL/GenBank/DDBJ databases">
        <title>Genome evolution of avian class.</title>
        <authorList>
            <person name="Zhang G."/>
            <person name="Li C."/>
        </authorList>
    </citation>
    <scope>NUCLEOTIDE SEQUENCE [LARGE SCALE GENOMIC DNA]</scope>
    <source>
        <strain evidence="1">BGI_N312</strain>
    </source>
</reference>
<feature type="non-terminal residue" evidence="1">
    <location>
        <position position="1"/>
    </location>
</feature>
<accession>A0A087VKV7</accession>
<sequence length="50" mass="5944">KLKHRSFCLNIRKHFFTVKMTERWHRLPNEAVESSSLEILKSCLDMVLGN</sequence>
<protein>
    <submittedName>
        <fullName evidence="1">Uncharacterized protein</fullName>
    </submittedName>
</protein>
<keyword evidence="2" id="KW-1185">Reference proteome</keyword>
<feature type="non-terminal residue" evidence="1">
    <location>
        <position position="50"/>
    </location>
</feature>
<gene>
    <name evidence="1" type="ORF">N312_11282</name>
</gene>